<dbReference type="Proteomes" id="UP000824083">
    <property type="component" value="Unassembled WGS sequence"/>
</dbReference>
<dbReference type="InterPro" id="IPR025591">
    <property type="entry name" value="RloB"/>
</dbReference>
<dbReference type="AlphaFoldDB" id="A0A9D1IJF8"/>
<sequence length="222" mass="26670">MSACIKNQRKKNIKVYLSVDGWTEYWYFDWLQNQINEREESLFTIKFEIEIGISPESFVKKTGVLGKELFVHVFDFESQEKVHVDRVRGIIDSLKKAKSLKSVQYEMAYSNFTFELWMLLHKKQFNRSLTHRDQYLSPINKAYNQKFKSLKEYKEKANFQRILDRISLSDVIDAVKRGEKITQNNYREYQLQTYKKYVFFRENPSLSVHEFVEKILKKCGLI</sequence>
<evidence type="ECO:0000313" key="1">
    <source>
        <dbReference type="EMBL" id="HIU37786.1"/>
    </source>
</evidence>
<dbReference type="EMBL" id="DVMY01000091">
    <property type="protein sequence ID" value="HIU37786.1"/>
    <property type="molecule type" value="Genomic_DNA"/>
</dbReference>
<dbReference type="Pfam" id="PF13707">
    <property type="entry name" value="RloB"/>
    <property type="match status" value="1"/>
</dbReference>
<gene>
    <name evidence="1" type="ORF">IAC56_05880</name>
</gene>
<comment type="caution">
    <text evidence="1">The sequence shown here is derived from an EMBL/GenBank/DDBJ whole genome shotgun (WGS) entry which is preliminary data.</text>
</comment>
<reference evidence="1" key="1">
    <citation type="submission" date="2020-10" db="EMBL/GenBank/DDBJ databases">
        <authorList>
            <person name="Gilroy R."/>
        </authorList>
    </citation>
    <scope>NUCLEOTIDE SEQUENCE</scope>
    <source>
        <strain evidence="1">7463</strain>
    </source>
</reference>
<name>A0A9D1IJF8_9BURK</name>
<evidence type="ECO:0000313" key="2">
    <source>
        <dbReference type="Proteomes" id="UP000824083"/>
    </source>
</evidence>
<proteinExistence type="predicted"/>
<accession>A0A9D1IJF8</accession>
<protein>
    <submittedName>
        <fullName evidence="1">RloB domain-containing protein</fullName>
    </submittedName>
</protein>
<reference evidence="1" key="2">
    <citation type="journal article" date="2021" name="PeerJ">
        <title>Extensive microbial diversity within the chicken gut microbiome revealed by metagenomics and culture.</title>
        <authorList>
            <person name="Gilroy R."/>
            <person name="Ravi A."/>
            <person name="Getino M."/>
            <person name="Pursley I."/>
            <person name="Horton D.L."/>
            <person name="Alikhan N.F."/>
            <person name="Baker D."/>
            <person name="Gharbi K."/>
            <person name="Hall N."/>
            <person name="Watson M."/>
            <person name="Adriaenssens E.M."/>
            <person name="Foster-Nyarko E."/>
            <person name="Jarju S."/>
            <person name="Secka A."/>
            <person name="Antonio M."/>
            <person name="Oren A."/>
            <person name="Chaudhuri R.R."/>
            <person name="La Ragione R."/>
            <person name="Hildebrand F."/>
            <person name="Pallen M.J."/>
        </authorList>
    </citation>
    <scope>NUCLEOTIDE SEQUENCE</scope>
    <source>
        <strain evidence="1">7463</strain>
    </source>
</reference>
<organism evidence="1 2">
    <name type="scientific">Candidatus Aphodousia faecigallinarum</name>
    <dbReference type="NCBI Taxonomy" id="2840677"/>
    <lineage>
        <taxon>Bacteria</taxon>
        <taxon>Pseudomonadati</taxon>
        <taxon>Pseudomonadota</taxon>
        <taxon>Betaproteobacteria</taxon>
        <taxon>Burkholderiales</taxon>
        <taxon>Sutterellaceae</taxon>
        <taxon>Sutterellaceae incertae sedis</taxon>
        <taxon>Candidatus Aphodousia</taxon>
    </lineage>
</organism>